<feature type="region of interest" description="Disordered" evidence="2">
    <location>
        <begin position="953"/>
        <end position="972"/>
    </location>
</feature>
<feature type="region of interest" description="Disordered" evidence="2">
    <location>
        <begin position="909"/>
        <end position="945"/>
    </location>
</feature>
<evidence type="ECO:0008006" key="5">
    <source>
        <dbReference type="Google" id="ProtNLM"/>
    </source>
</evidence>
<proteinExistence type="predicted"/>
<feature type="coiled-coil region" evidence="1">
    <location>
        <begin position="1099"/>
        <end position="1133"/>
    </location>
</feature>
<organism evidence="3 4">
    <name type="scientific">Haloechinothrix aidingensis</name>
    <dbReference type="NCBI Taxonomy" id="2752311"/>
    <lineage>
        <taxon>Bacteria</taxon>
        <taxon>Bacillati</taxon>
        <taxon>Actinomycetota</taxon>
        <taxon>Actinomycetes</taxon>
        <taxon>Pseudonocardiales</taxon>
        <taxon>Pseudonocardiaceae</taxon>
        <taxon>Haloechinothrix</taxon>
    </lineage>
</organism>
<sequence length="1508" mass="163132">MYELSRVRLHSVGPAGARYQDVVLDLSGVGEVVSAPAQDALFSAGVQLSSGADAEAAAPVRRPSPASVLFLENGGGKSVLIKLIFSVMLPGRRQVVGTTNTRVLEKFVESKDVAHVVLEWQHTRTGQRLITGKVSEWRGHVVSSDPANLVDSWYCFRPSVTLNLDSLPLTSNGQLLTVSAFKESLDAQHKAEPEVDLFWTRKHRDWTDRLAQLGLDTELFRYQRAMNAGEGEAVDAFAFQTDDAFVEFLLRAVIDEQGPADLADVLSSYADNLAQRGELLVERDFVAGALELLEPLVESSDAAAGARQESERAREQAREFAAAVAARRHAESERLQGLRDHVEELRTAERLAEGDHRRKGAVVTELRRVVALLRLDAGQADADRLAEQVAEADTTARAWRATSTVLAHLNAAHKAKATRELVGNREERAQPALAAKNAAATALARGLLALAEDARADAEHAERAAESARRSAADAQHQRDEAMAKAAEHSARAESLDSRIAEVEQRVREAVEAGTLPEGTDTDGVAAAERSAREAAERAERDLAQHERELAEIETEHAEATGALHTEQQRRSSARARAESAQAELDRANERTEALAADPRLAELLGGESVHLDVDLPVLLNRLSEARNRADREATELRMAESADERALQALGSAGLLPPPEDVQQVLDVLEDAGITAWSGLRYLSTLSSARAGDVLNRFPQLVGGVLINDPSRVERAREVLSETTLLPRAALAVGCTQAVSGPGDSGGSGDTAAPDGAGSAVAPGVEFVIPPNPALYDEDAADRERTAITRRQAERKQELARLAEQSSSDAALEWKLRAWREEYPAGSVATLAERAEEAWSEYEQAGVAEARASETVEYVARRRAELRELIPELRASVRSATERVRELGELSGSVARVGQWRDEARAAREQAERLQSEASDAEAVAGRWREQAAEEQRTADGHHRTVASARAELAEVPGGGSVSTDEPVPEEPIDVLRRSLAAADDAYAKVEVGNDLRAELDHSEQAEAAARAELEALDPDVRALAEHLLETPDGADAASRAAAQQRAERELDSAQAQRSDAVAAVATQRAELEALPAAPSVLDDFQRPGSVAYGLELISNARDEVAAAARELEDLQQKLTEAEDVLDDAESAAAGFAMLGDSMAPIVGAGAGERTDEVEAYDGDIESARSRWSVLNSALAAADEAVAEADRRVRGQADALVEYAAEERFEKLSSPVRRQIVSVRRDKLGEHAREWISALRPRLRSLTGDLEQIDRHRSGIVTRLQGMVEGALRVLRSAQRLSRLPDGLGDWSGSEFLRIRFTDPDESMLVEQLGQVVDEVAAGKSPDGKDVRRDGMSLLLRGVRAAVPKGFRIDVLKPDSVLRTERQRVSEIKDVFSGGQQLTAAIVLYCTMAALRANDKGRTQESHSGVLFLDNPIGRASAGYLLELQRAVARALGVQLIYTTGLFDAGALSEFPLIIRMRNDADLRAGRKYLAVDATMREAVESLGEPDGVGRVSATRVYDRGEA</sequence>
<feature type="compositionally biased region" description="Low complexity" evidence="2">
    <location>
        <begin position="751"/>
        <end position="760"/>
    </location>
</feature>
<keyword evidence="4" id="KW-1185">Reference proteome</keyword>
<evidence type="ECO:0000313" key="3">
    <source>
        <dbReference type="EMBL" id="MBA0125956.1"/>
    </source>
</evidence>
<dbReference type="Proteomes" id="UP000582974">
    <property type="component" value="Unassembled WGS sequence"/>
</dbReference>
<feature type="compositionally biased region" description="Basic and acidic residues" evidence="2">
    <location>
        <begin position="928"/>
        <end position="944"/>
    </location>
</feature>
<evidence type="ECO:0000313" key="4">
    <source>
        <dbReference type="Proteomes" id="UP000582974"/>
    </source>
</evidence>
<reference evidence="3 4" key="1">
    <citation type="submission" date="2020-07" db="EMBL/GenBank/DDBJ databases">
        <title>Genome of Haloechinothrix sp.</title>
        <authorList>
            <person name="Tang S.-K."/>
            <person name="Yang L."/>
            <person name="Zhu W.-Y."/>
        </authorList>
    </citation>
    <scope>NUCLEOTIDE SEQUENCE [LARGE SCALE GENOMIC DNA]</scope>
    <source>
        <strain evidence="3 4">YIM 98757</strain>
    </source>
</reference>
<evidence type="ECO:0000256" key="2">
    <source>
        <dbReference type="SAM" id="MobiDB-lite"/>
    </source>
</evidence>
<feature type="region of interest" description="Disordered" evidence="2">
    <location>
        <begin position="741"/>
        <end position="760"/>
    </location>
</feature>
<keyword evidence="1" id="KW-0175">Coiled coil</keyword>
<dbReference type="RefSeq" id="WP_180892769.1">
    <property type="nucleotide sequence ID" value="NZ_JACCKD010000003.1"/>
</dbReference>
<feature type="compositionally biased region" description="Basic and acidic residues" evidence="2">
    <location>
        <begin position="530"/>
        <end position="542"/>
    </location>
</feature>
<comment type="caution">
    <text evidence="3">The sequence shown here is derived from an EMBL/GenBank/DDBJ whole genome shotgun (WGS) entry which is preliminary data.</text>
</comment>
<name>A0A837ZZB7_9PSEU</name>
<accession>A0A837ZZB7</accession>
<protein>
    <recommendedName>
        <fullName evidence="5">Chromosome segregation ATPase</fullName>
    </recommendedName>
</protein>
<feature type="region of interest" description="Disordered" evidence="2">
    <location>
        <begin position="556"/>
        <end position="592"/>
    </location>
</feature>
<feature type="region of interest" description="Disordered" evidence="2">
    <location>
        <begin position="458"/>
        <end position="542"/>
    </location>
</feature>
<feature type="compositionally biased region" description="Basic and acidic residues" evidence="2">
    <location>
        <begin position="458"/>
        <end position="511"/>
    </location>
</feature>
<dbReference type="EMBL" id="JACCKD010000003">
    <property type="protein sequence ID" value="MBA0125956.1"/>
    <property type="molecule type" value="Genomic_DNA"/>
</dbReference>
<evidence type="ECO:0000256" key="1">
    <source>
        <dbReference type="SAM" id="Coils"/>
    </source>
</evidence>
<gene>
    <name evidence="3" type="ORF">H0B56_10420</name>
</gene>